<dbReference type="Proteomes" id="UP000886657">
    <property type="component" value="Unassembled WGS sequence"/>
</dbReference>
<dbReference type="EMBL" id="JADKIO010000005">
    <property type="protein sequence ID" value="MBK9795485.1"/>
    <property type="molecule type" value="Genomic_DNA"/>
</dbReference>
<comment type="caution">
    <text evidence="1">The sequence shown here is derived from an EMBL/GenBank/DDBJ whole genome shotgun (WGS) entry which is preliminary data.</text>
</comment>
<evidence type="ECO:0000313" key="2">
    <source>
        <dbReference type="Proteomes" id="UP000886657"/>
    </source>
</evidence>
<reference evidence="1" key="1">
    <citation type="submission" date="2020-10" db="EMBL/GenBank/DDBJ databases">
        <title>Connecting structure to function with the recovery of over 1000 high-quality activated sludge metagenome-assembled genomes encoding full-length rRNA genes using long-read sequencing.</title>
        <authorList>
            <person name="Singleton C.M."/>
            <person name="Petriglieri F."/>
            <person name="Kristensen J.M."/>
            <person name="Kirkegaard R.H."/>
            <person name="Michaelsen T.Y."/>
            <person name="Andersen M.H."/>
            <person name="Karst S.M."/>
            <person name="Dueholm M.S."/>
            <person name="Nielsen P.H."/>
            <person name="Albertsen M."/>
        </authorList>
    </citation>
    <scope>NUCLEOTIDE SEQUENCE</scope>
    <source>
        <strain evidence="1">Skiv_18-Q3-R9-52_MAXAC.067</strain>
    </source>
</reference>
<accession>A0A9D7XKE5</accession>
<organism evidence="1 2">
    <name type="scientific">Candidatus Geothrix skivensis</name>
    <dbReference type="NCBI Taxonomy" id="2954439"/>
    <lineage>
        <taxon>Bacteria</taxon>
        <taxon>Pseudomonadati</taxon>
        <taxon>Acidobacteriota</taxon>
        <taxon>Holophagae</taxon>
        <taxon>Holophagales</taxon>
        <taxon>Holophagaceae</taxon>
        <taxon>Geothrix</taxon>
    </lineage>
</organism>
<proteinExistence type="predicted"/>
<name>A0A9D7XKE5_9BACT</name>
<dbReference type="AlphaFoldDB" id="A0A9D7XKE5"/>
<protein>
    <submittedName>
        <fullName evidence="1">Uncharacterized protein</fullName>
    </submittedName>
</protein>
<evidence type="ECO:0000313" key="1">
    <source>
        <dbReference type="EMBL" id="MBK9795485.1"/>
    </source>
</evidence>
<gene>
    <name evidence="1" type="ORF">IPP58_03150</name>
</gene>
<sequence length="55" mass="6119">MLLGYFRKLDPATITEKTKNDVVSEADRAAEAAIRAELAQRFPDTVSLAKKGQPW</sequence>
<dbReference type="Gene3D" id="3.30.540.10">
    <property type="entry name" value="Fructose-1,6-Bisphosphatase, subunit A, domain 1"/>
    <property type="match status" value="1"/>
</dbReference>
<dbReference type="SUPFAM" id="SSF56655">
    <property type="entry name" value="Carbohydrate phosphatase"/>
    <property type="match status" value="1"/>
</dbReference>